<dbReference type="Gene3D" id="3.40.50.12780">
    <property type="entry name" value="N-terminal domain of ligase-like"/>
    <property type="match status" value="1"/>
</dbReference>
<comment type="similarity">
    <text evidence="1">Belongs to the ATP-dependent AMP-binding enzyme family.</text>
</comment>
<dbReference type="PANTHER" id="PTHR24096:SF149">
    <property type="entry name" value="AMP-BINDING DOMAIN-CONTAINING PROTEIN-RELATED"/>
    <property type="match status" value="1"/>
</dbReference>
<dbReference type="CDD" id="cd05911">
    <property type="entry name" value="Firefly_Luc_like"/>
    <property type="match status" value="1"/>
</dbReference>
<dbReference type="InterPro" id="IPR025110">
    <property type="entry name" value="AMP-bd_C"/>
</dbReference>
<accession>A0A9P5ZDA5</accession>
<evidence type="ECO:0000259" key="3">
    <source>
        <dbReference type="Pfam" id="PF00501"/>
    </source>
</evidence>
<feature type="domain" description="AMP-binding enzyme C-terminal" evidence="4">
    <location>
        <begin position="485"/>
        <end position="570"/>
    </location>
</feature>
<dbReference type="InterPro" id="IPR000873">
    <property type="entry name" value="AMP-dep_synth/lig_dom"/>
</dbReference>
<dbReference type="InterPro" id="IPR042099">
    <property type="entry name" value="ANL_N_sf"/>
</dbReference>
<dbReference type="EMBL" id="MU155132">
    <property type="protein sequence ID" value="KAF9485958.1"/>
    <property type="molecule type" value="Genomic_DNA"/>
</dbReference>
<keyword evidence="6" id="KW-1185">Reference proteome</keyword>
<comment type="caution">
    <text evidence="5">The sequence shown here is derived from an EMBL/GenBank/DDBJ whole genome shotgun (WGS) entry which is preliminary data.</text>
</comment>
<proteinExistence type="inferred from homology"/>
<dbReference type="PROSITE" id="PS00455">
    <property type="entry name" value="AMP_BINDING"/>
    <property type="match status" value="1"/>
</dbReference>
<evidence type="ECO:0000256" key="1">
    <source>
        <dbReference type="ARBA" id="ARBA00006432"/>
    </source>
</evidence>
<organism evidence="5 6">
    <name type="scientific">Pholiota conissans</name>
    <dbReference type="NCBI Taxonomy" id="109636"/>
    <lineage>
        <taxon>Eukaryota</taxon>
        <taxon>Fungi</taxon>
        <taxon>Dikarya</taxon>
        <taxon>Basidiomycota</taxon>
        <taxon>Agaricomycotina</taxon>
        <taxon>Agaricomycetes</taxon>
        <taxon>Agaricomycetidae</taxon>
        <taxon>Agaricales</taxon>
        <taxon>Agaricineae</taxon>
        <taxon>Strophariaceae</taxon>
        <taxon>Pholiota</taxon>
    </lineage>
</organism>
<sequence length="598" mass="64972">MAPKIYTSSLPYPPLVHRSVFTHLFASSTGSPEDVGGYPSRTIAFIDAASGTSMTRGQLKHWALSLAYGLKHHPNTAPHAKRGDTIMIYSHNSFVWPVVVFGSVAAGLRCTLANNAYNARELAFQYTDSGAKLIFVSEGGVATARQTLKDLGFSKEEADKRIIVLPESLAWAGGPDVPRKPELAGLLAAPDLLKLGTLKEEEKFEGPELSKETVYLCYSSGTTGKPKGVETTHRNFTSVMNMVTAGIQVNTEHDLMLGFLPFYHIYGAAKLLHWPFTLGVPVAIMTRFDPEAFCANVEKYKVTICLVVPPVLVVLSRHPAVDKHDLSSLEILISGAAPLGAELSNAVIDRLQPKRGRKGPLKILQGYGLTETSPTTHLVTPAKAAEKLGTIGVQLPHLEIRLVVDGDGDGLIDAAEGEPGELWIRGPSIMKGYLNNPTATQDSITSDGWFKTGDIGTRDPEGFYRIVDRRKELIKYKGFQVPPAELEGVLLTHPEIADAAVIGIESAKEATELPRAYIVHANPNALKTETDKVAFALNVQNWIRSKVAHHKFLRGGVVVIDAIPKSAAGKILRRELRERAKEELAGRDPADDIVKAKL</sequence>
<dbReference type="Proteomes" id="UP000807469">
    <property type="component" value="Unassembled WGS sequence"/>
</dbReference>
<dbReference type="OrthoDB" id="1898221at2759"/>
<evidence type="ECO:0000313" key="6">
    <source>
        <dbReference type="Proteomes" id="UP000807469"/>
    </source>
</evidence>
<evidence type="ECO:0000256" key="2">
    <source>
        <dbReference type="ARBA" id="ARBA00022598"/>
    </source>
</evidence>
<evidence type="ECO:0000313" key="5">
    <source>
        <dbReference type="EMBL" id="KAF9485958.1"/>
    </source>
</evidence>
<dbReference type="SUPFAM" id="SSF56801">
    <property type="entry name" value="Acetyl-CoA synthetase-like"/>
    <property type="match status" value="1"/>
</dbReference>
<dbReference type="AlphaFoldDB" id="A0A9P5ZDA5"/>
<dbReference type="InterPro" id="IPR020845">
    <property type="entry name" value="AMP-binding_CS"/>
</dbReference>
<protein>
    <submittedName>
        <fullName evidence="5">AMP binding protein</fullName>
    </submittedName>
</protein>
<dbReference type="Pfam" id="PF00501">
    <property type="entry name" value="AMP-binding"/>
    <property type="match status" value="1"/>
</dbReference>
<dbReference type="InterPro" id="IPR045851">
    <property type="entry name" value="AMP-bd_C_sf"/>
</dbReference>
<reference evidence="5" key="1">
    <citation type="submission" date="2020-11" db="EMBL/GenBank/DDBJ databases">
        <authorList>
            <consortium name="DOE Joint Genome Institute"/>
            <person name="Ahrendt S."/>
            <person name="Riley R."/>
            <person name="Andreopoulos W."/>
            <person name="Labutti K."/>
            <person name="Pangilinan J."/>
            <person name="Ruiz-Duenas F.J."/>
            <person name="Barrasa J.M."/>
            <person name="Sanchez-Garcia M."/>
            <person name="Camarero S."/>
            <person name="Miyauchi S."/>
            <person name="Serrano A."/>
            <person name="Linde D."/>
            <person name="Babiker R."/>
            <person name="Drula E."/>
            <person name="Ayuso-Fernandez I."/>
            <person name="Pacheco R."/>
            <person name="Padilla G."/>
            <person name="Ferreira P."/>
            <person name="Barriuso J."/>
            <person name="Kellner H."/>
            <person name="Castanera R."/>
            <person name="Alfaro M."/>
            <person name="Ramirez L."/>
            <person name="Pisabarro A.G."/>
            <person name="Kuo A."/>
            <person name="Tritt A."/>
            <person name="Lipzen A."/>
            <person name="He G."/>
            <person name="Yan M."/>
            <person name="Ng V."/>
            <person name="Cullen D."/>
            <person name="Martin F."/>
            <person name="Rosso M.-N."/>
            <person name="Henrissat B."/>
            <person name="Hibbett D."/>
            <person name="Martinez A.T."/>
            <person name="Grigoriev I.V."/>
        </authorList>
    </citation>
    <scope>NUCLEOTIDE SEQUENCE</scope>
    <source>
        <strain evidence="5">CIRM-BRFM 674</strain>
    </source>
</reference>
<feature type="domain" description="AMP-dependent synthetase/ligase" evidence="3">
    <location>
        <begin position="37"/>
        <end position="434"/>
    </location>
</feature>
<evidence type="ECO:0000259" key="4">
    <source>
        <dbReference type="Pfam" id="PF13193"/>
    </source>
</evidence>
<dbReference type="PANTHER" id="PTHR24096">
    <property type="entry name" value="LONG-CHAIN-FATTY-ACID--COA LIGASE"/>
    <property type="match status" value="1"/>
</dbReference>
<keyword evidence="2" id="KW-0436">Ligase</keyword>
<gene>
    <name evidence="5" type="ORF">BDN70DRAFT_927003</name>
</gene>
<name>A0A9P5ZDA5_9AGAR</name>
<dbReference type="GO" id="GO:0016405">
    <property type="term" value="F:CoA-ligase activity"/>
    <property type="evidence" value="ECO:0007669"/>
    <property type="project" value="TreeGrafter"/>
</dbReference>
<dbReference type="Pfam" id="PF13193">
    <property type="entry name" value="AMP-binding_C"/>
    <property type="match status" value="1"/>
</dbReference>
<dbReference type="Gene3D" id="3.30.300.30">
    <property type="match status" value="1"/>
</dbReference>